<gene>
    <name evidence="1" type="ORF">QVD17_25656</name>
</gene>
<dbReference type="PANTHER" id="PTHR32472:SF10">
    <property type="entry name" value="DNA REPAIR PROTEIN RADA-LIKE PROTEIN"/>
    <property type="match status" value="1"/>
</dbReference>
<accession>A0AAD8KGX7</accession>
<keyword evidence="2" id="KW-1185">Reference proteome</keyword>
<dbReference type="Proteomes" id="UP001229421">
    <property type="component" value="Unassembled WGS sequence"/>
</dbReference>
<evidence type="ECO:0000313" key="1">
    <source>
        <dbReference type="EMBL" id="KAK1422499.1"/>
    </source>
</evidence>
<dbReference type="GO" id="GO:0000725">
    <property type="term" value="P:recombinational repair"/>
    <property type="evidence" value="ECO:0007669"/>
    <property type="project" value="TreeGrafter"/>
</dbReference>
<name>A0AAD8KGX7_TARER</name>
<sequence length="74" mass="8009">MLELNADLPERVHTQLGVFEMSPSGLKALKNPSEIFVSDGYSDSEFLAGLAIVVVMDGSRTFVIEVQAPRSLGK</sequence>
<reference evidence="1" key="1">
    <citation type="journal article" date="2023" name="bioRxiv">
        <title>Improved chromosome-level genome assembly for marigold (Tagetes erecta).</title>
        <authorList>
            <person name="Jiang F."/>
            <person name="Yuan L."/>
            <person name="Wang S."/>
            <person name="Wang H."/>
            <person name="Xu D."/>
            <person name="Wang A."/>
            <person name="Fan W."/>
        </authorList>
    </citation>
    <scope>NUCLEOTIDE SEQUENCE</scope>
    <source>
        <strain evidence="1">WSJ</strain>
        <tissue evidence="1">Leaf</tissue>
    </source>
</reference>
<dbReference type="EMBL" id="JAUHHV010000006">
    <property type="protein sequence ID" value="KAK1422499.1"/>
    <property type="molecule type" value="Genomic_DNA"/>
</dbReference>
<protein>
    <submittedName>
        <fullName evidence="1">Uncharacterized protein</fullName>
    </submittedName>
</protein>
<dbReference type="PANTHER" id="PTHR32472">
    <property type="entry name" value="DNA REPAIR PROTEIN RADA"/>
    <property type="match status" value="1"/>
</dbReference>
<organism evidence="1 2">
    <name type="scientific">Tagetes erecta</name>
    <name type="common">African marigold</name>
    <dbReference type="NCBI Taxonomy" id="13708"/>
    <lineage>
        <taxon>Eukaryota</taxon>
        <taxon>Viridiplantae</taxon>
        <taxon>Streptophyta</taxon>
        <taxon>Embryophyta</taxon>
        <taxon>Tracheophyta</taxon>
        <taxon>Spermatophyta</taxon>
        <taxon>Magnoliopsida</taxon>
        <taxon>eudicotyledons</taxon>
        <taxon>Gunneridae</taxon>
        <taxon>Pentapetalae</taxon>
        <taxon>asterids</taxon>
        <taxon>campanulids</taxon>
        <taxon>Asterales</taxon>
        <taxon>Asteraceae</taxon>
        <taxon>Asteroideae</taxon>
        <taxon>Heliantheae alliance</taxon>
        <taxon>Tageteae</taxon>
        <taxon>Tagetes</taxon>
    </lineage>
</organism>
<dbReference type="AlphaFoldDB" id="A0AAD8KGX7"/>
<proteinExistence type="predicted"/>
<evidence type="ECO:0000313" key="2">
    <source>
        <dbReference type="Proteomes" id="UP001229421"/>
    </source>
</evidence>
<comment type="caution">
    <text evidence="1">The sequence shown here is derived from an EMBL/GenBank/DDBJ whole genome shotgun (WGS) entry which is preliminary data.</text>
</comment>